<dbReference type="InterPro" id="IPR036388">
    <property type="entry name" value="WH-like_DNA-bd_sf"/>
</dbReference>
<dbReference type="SMART" id="SM00421">
    <property type="entry name" value="HTH_LUXR"/>
    <property type="match status" value="1"/>
</dbReference>
<accession>A0ABV3DK26</accession>
<dbReference type="EMBL" id="JBEZFP010000056">
    <property type="protein sequence ID" value="MEU8136100.1"/>
    <property type="molecule type" value="Genomic_DNA"/>
</dbReference>
<keyword evidence="4" id="KW-1185">Reference proteome</keyword>
<protein>
    <submittedName>
        <fullName evidence="3">DNA-binding response regulator</fullName>
    </submittedName>
</protein>
<evidence type="ECO:0000259" key="2">
    <source>
        <dbReference type="SMART" id="SM00421"/>
    </source>
</evidence>
<reference evidence="3 4" key="1">
    <citation type="submission" date="2024-06" db="EMBL/GenBank/DDBJ databases">
        <title>The Natural Products Discovery Center: Release of the First 8490 Sequenced Strains for Exploring Actinobacteria Biosynthetic Diversity.</title>
        <authorList>
            <person name="Kalkreuter E."/>
            <person name="Kautsar S.A."/>
            <person name="Yang D."/>
            <person name="Bader C.D."/>
            <person name="Teijaro C.N."/>
            <person name="Fluegel L."/>
            <person name="Davis C.M."/>
            <person name="Simpson J.R."/>
            <person name="Lauterbach L."/>
            <person name="Steele A.D."/>
            <person name="Gui C."/>
            <person name="Meng S."/>
            <person name="Li G."/>
            <person name="Viehrig K."/>
            <person name="Ye F."/>
            <person name="Su P."/>
            <person name="Kiefer A.F."/>
            <person name="Nichols A."/>
            <person name="Cepeda A.J."/>
            <person name="Yan W."/>
            <person name="Fan B."/>
            <person name="Jiang Y."/>
            <person name="Adhikari A."/>
            <person name="Zheng C.-J."/>
            <person name="Schuster L."/>
            <person name="Cowan T.M."/>
            <person name="Smanski M.J."/>
            <person name="Chevrette M.G."/>
            <person name="De Carvalho L.P.S."/>
            <person name="Shen B."/>
        </authorList>
    </citation>
    <scope>NUCLEOTIDE SEQUENCE [LARGE SCALE GENOMIC DNA]</scope>
    <source>
        <strain evidence="3 4">NPDC048946</strain>
    </source>
</reference>
<keyword evidence="3" id="KW-0238">DNA-binding</keyword>
<evidence type="ECO:0000313" key="4">
    <source>
        <dbReference type="Proteomes" id="UP001551482"/>
    </source>
</evidence>
<name>A0ABV3DK26_9ACTN</name>
<organism evidence="3 4">
    <name type="scientific">Streptodolium elevatio</name>
    <dbReference type="NCBI Taxonomy" id="3157996"/>
    <lineage>
        <taxon>Bacteria</taxon>
        <taxon>Bacillati</taxon>
        <taxon>Actinomycetota</taxon>
        <taxon>Actinomycetes</taxon>
        <taxon>Kitasatosporales</taxon>
        <taxon>Streptomycetaceae</taxon>
        <taxon>Streptodolium</taxon>
    </lineage>
</organism>
<evidence type="ECO:0000256" key="1">
    <source>
        <dbReference type="SAM" id="MobiDB-lite"/>
    </source>
</evidence>
<gene>
    <name evidence="3" type="ORF">AB0C36_21620</name>
</gene>
<comment type="caution">
    <text evidence="3">The sequence shown here is derived from an EMBL/GenBank/DDBJ whole genome shotgun (WGS) entry which is preliminary data.</text>
</comment>
<dbReference type="GO" id="GO:0003677">
    <property type="term" value="F:DNA binding"/>
    <property type="evidence" value="ECO:0007669"/>
    <property type="project" value="UniProtKB-KW"/>
</dbReference>
<dbReference type="InterPro" id="IPR016032">
    <property type="entry name" value="Sig_transdc_resp-reg_C-effctor"/>
</dbReference>
<feature type="region of interest" description="Disordered" evidence="1">
    <location>
        <begin position="1"/>
        <end position="20"/>
    </location>
</feature>
<dbReference type="SUPFAM" id="SSF46894">
    <property type="entry name" value="C-terminal effector domain of the bipartite response regulators"/>
    <property type="match status" value="1"/>
</dbReference>
<feature type="compositionally biased region" description="Low complexity" evidence="1">
    <location>
        <begin position="1"/>
        <end position="17"/>
    </location>
</feature>
<feature type="domain" description="HTH luxR-type" evidence="2">
    <location>
        <begin position="198"/>
        <end position="251"/>
    </location>
</feature>
<dbReference type="RefSeq" id="WP_358356360.1">
    <property type="nucleotide sequence ID" value="NZ_JBEZFP010000056.1"/>
</dbReference>
<dbReference type="Gene3D" id="1.10.10.10">
    <property type="entry name" value="Winged helix-like DNA-binding domain superfamily/Winged helix DNA-binding domain"/>
    <property type="match status" value="1"/>
</dbReference>
<evidence type="ECO:0000313" key="3">
    <source>
        <dbReference type="EMBL" id="MEU8136100.1"/>
    </source>
</evidence>
<proteinExistence type="predicted"/>
<sequence length="257" mass="27603">MDRGTRQAAQATGTAAAAKREDIREAVAQALDESAFHANQGIRPPTLVVPPPQVGHAAARFSRTARHEMLMFDDPSGCLDQGVPERKLVHVANCMRGAAAQVPAVRQITSRQGLLRDAPIGTIAWQQGAHARLIPRIPFRLSVIDRTVALLPLDLDVFYNGMLVVRDPVVVAALVRVHQGWWSSGEDPGADRPAHELPGYLAPVLGCLTEGLTDAAAAARTGLSRRTYARRVSELLALLGAASRFQAGVLAARRGWL</sequence>
<dbReference type="Proteomes" id="UP001551482">
    <property type="component" value="Unassembled WGS sequence"/>
</dbReference>
<dbReference type="InterPro" id="IPR000792">
    <property type="entry name" value="Tscrpt_reg_LuxR_C"/>
</dbReference>